<dbReference type="Proteomes" id="UP000677228">
    <property type="component" value="Unassembled WGS sequence"/>
</dbReference>
<evidence type="ECO:0000313" key="3">
    <source>
        <dbReference type="EMBL" id="CAF4474931.1"/>
    </source>
</evidence>
<gene>
    <name evidence="2" type="ORF">OVA965_LOCUS44217</name>
    <name evidence="3" type="ORF">TMI583_LOCUS46874</name>
</gene>
<evidence type="ECO:0000313" key="4">
    <source>
        <dbReference type="Proteomes" id="UP000682733"/>
    </source>
</evidence>
<organism evidence="3 4">
    <name type="scientific">Didymodactylos carnosus</name>
    <dbReference type="NCBI Taxonomy" id="1234261"/>
    <lineage>
        <taxon>Eukaryota</taxon>
        <taxon>Metazoa</taxon>
        <taxon>Spiralia</taxon>
        <taxon>Gnathifera</taxon>
        <taxon>Rotifera</taxon>
        <taxon>Eurotatoria</taxon>
        <taxon>Bdelloidea</taxon>
        <taxon>Philodinida</taxon>
        <taxon>Philodinidae</taxon>
        <taxon>Didymodactylos</taxon>
    </lineage>
</organism>
<accession>A0A8S2X276</accession>
<reference evidence="3" key="1">
    <citation type="submission" date="2021-02" db="EMBL/GenBank/DDBJ databases">
        <authorList>
            <person name="Nowell W R."/>
        </authorList>
    </citation>
    <scope>NUCLEOTIDE SEQUENCE</scope>
</reference>
<dbReference type="EMBL" id="CAJNOK010062057">
    <property type="protein sequence ID" value="CAF1639954.1"/>
    <property type="molecule type" value="Genomic_DNA"/>
</dbReference>
<comment type="caution">
    <text evidence="3">The sequence shown here is derived from an EMBL/GenBank/DDBJ whole genome shotgun (WGS) entry which is preliminary data.</text>
</comment>
<feature type="region of interest" description="Disordered" evidence="1">
    <location>
        <begin position="1"/>
        <end position="68"/>
    </location>
</feature>
<dbReference type="EMBL" id="CAJOBA010088791">
    <property type="protein sequence ID" value="CAF4474931.1"/>
    <property type="molecule type" value="Genomic_DNA"/>
</dbReference>
<protein>
    <submittedName>
        <fullName evidence="3">Uncharacterized protein</fullName>
    </submittedName>
</protein>
<dbReference type="Proteomes" id="UP000682733">
    <property type="component" value="Unassembled WGS sequence"/>
</dbReference>
<feature type="compositionally biased region" description="Acidic residues" evidence="1">
    <location>
        <begin position="55"/>
        <end position="68"/>
    </location>
</feature>
<name>A0A8S2X276_9BILA</name>
<proteinExistence type="predicted"/>
<evidence type="ECO:0000256" key="1">
    <source>
        <dbReference type="SAM" id="MobiDB-lite"/>
    </source>
</evidence>
<feature type="compositionally biased region" description="Basic and acidic residues" evidence="1">
    <location>
        <begin position="36"/>
        <end position="48"/>
    </location>
</feature>
<dbReference type="AlphaFoldDB" id="A0A8S2X276"/>
<evidence type="ECO:0000313" key="2">
    <source>
        <dbReference type="EMBL" id="CAF1639954.1"/>
    </source>
</evidence>
<sequence length="83" mass="9521">MGSTRRNNKPIQTSPPDEVARQSRAQLWLDELSTSEQEREQTNSEDNGKQMVEQAYDDEESDEEEQIPMAEEIEELGNQSCTC</sequence>
<feature type="compositionally biased region" description="Polar residues" evidence="1">
    <location>
        <begin position="1"/>
        <end position="15"/>
    </location>
</feature>